<evidence type="ECO:0000313" key="2">
    <source>
        <dbReference type="Proteomes" id="UP001374599"/>
    </source>
</evidence>
<name>A0ACB5UK29_9FIRM</name>
<keyword evidence="2" id="KW-1185">Reference proteome</keyword>
<dbReference type="Proteomes" id="UP001374599">
    <property type="component" value="Unassembled WGS sequence"/>
</dbReference>
<organism evidence="1 2">
    <name type="scientific">Vallitalea maricola</name>
    <dbReference type="NCBI Taxonomy" id="3074433"/>
    <lineage>
        <taxon>Bacteria</taxon>
        <taxon>Bacillati</taxon>
        <taxon>Bacillota</taxon>
        <taxon>Clostridia</taxon>
        <taxon>Lachnospirales</taxon>
        <taxon>Vallitaleaceae</taxon>
        <taxon>Vallitalea</taxon>
    </lineage>
</organism>
<protein>
    <submittedName>
        <fullName evidence="1">Uncharacterized protein</fullName>
    </submittedName>
</protein>
<sequence>MKEVISNRQGISMIILIMLSESFVINPIKNTNKDIWITILIAIGITCIISAMYCRILIRYPSKNLYEILVTVFGKIIGNAICILYILYCFYVGALVLTTFSLFTSVVGLVNTPKLIIAAGVIVLVIFGIKSGLEVLGRWSEFFVKIIYPIILLTIPLMLTMVEVFNLTPVLEDGIQPIAKGAIEMITFPLAEIFTFMLILNTKSIRNSKSIYKLFLIGLLLGGFILFCTHVSAYLCLGEFAYSTSYFPIYRAVSRINIRDILQRVEAIIAIIFIIGGFIKITVYLLAGCKGIAALFKLKDYKSIATPIGILVMIISITTVSSIMELETHLYYYTYMAILMQLIIPIVTLIALEIKCRVIKKN</sequence>
<comment type="caution">
    <text evidence="1">The sequence shown here is derived from an EMBL/GenBank/DDBJ whole genome shotgun (WGS) entry which is preliminary data.</text>
</comment>
<evidence type="ECO:0000313" key="1">
    <source>
        <dbReference type="EMBL" id="GMQ62909.1"/>
    </source>
</evidence>
<reference evidence="1" key="1">
    <citation type="submission" date="2023-09" db="EMBL/GenBank/DDBJ databases">
        <title>Vallitalea sediminicola and Vallitalea maricola sp. nov., anaerobic bacteria isolated from marine sediment.</title>
        <authorList>
            <person name="Hirano S."/>
            <person name="Maeda A."/>
            <person name="Terahara T."/>
            <person name="Mori K."/>
            <person name="Hamada M."/>
            <person name="Matsumoto R."/>
            <person name="Kobayashi T."/>
        </authorList>
    </citation>
    <scope>NUCLEOTIDE SEQUENCE</scope>
    <source>
        <strain evidence="1">AN17-2</strain>
    </source>
</reference>
<gene>
    <name evidence="1" type="ORF">AN2V17_21410</name>
</gene>
<proteinExistence type="predicted"/>
<accession>A0ACB5UK29</accession>
<dbReference type="EMBL" id="BTPU01000031">
    <property type="protein sequence ID" value="GMQ62909.1"/>
    <property type="molecule type" value="Genomic_DNA"/>
</dbReference>